<dbReference type="STRING" id="644352.J3PAH4"/>
<dbReference type="RefSeq" id="XP_009226637.1">
    <property type="nucleotide sequence ID" value="XM_009228373.1"/>
</dbReference>
<dbReference type="HOGENOM" id="CLU_038733_1_0_1"/>
<dbReference type="VEuPathDB" id="FungiDB:GGTG_10500"/>
<reference evidence="5" key="1">
    <citation type="submission" date="2010-07" db="EMBL/GenBank/DDBJ databases">
        <title>The genome sequence of Gaeumannomyces graminis var. tritici strain R3-111a-1.</title>
        <authorList>
            <consortium name="The Broad Institute Genome Sequencing Platform"/>
            <person name="Ma L.-J."/>
            <person name="Dead R."/>
            <person name="Young S."/>
            <person name="Zeng Q."/>
            <person name="Koehrsen M."/>
            <person name="Alvarado L."/>
            <person name="Berlin A."/>
            <person name="Chapman S.B."/>
            <person name="Chen Z."/>
            <person name="Freedman E."/>
            <person name="Gellesch M."/>
            <person name="Goldberg J."/>
            <person name="Griggs A."/>
            <person name="Gujja S."/>
            <person name="Heilman E.R."/>
            <person name="Heiman D."/>
            <person name="Hepburn T."/>
            <person name="Howarth C."/>
            <person name="Jen D."/>
            <person name="Larson L."/>
            <person name="Mehta T."/>
            <person name="Neiman D."/>
            <person name="Pearson M."/>
            <person name="Roberts A."/>
            <person name="Saif S."/>
            <person name="Shea T."/>
            <person name="Shenoy N."/>
            <person name="Sisk P."/>
            <person name="Stolte C."/>
            <person name="Sykes S."/>
            <person name="Walk T."/>
            <person name="White J."/>
            <person name="Yandava C."/>
            <person name="Haas B."/>
            <person name="Nusbaum C."/>
            <person name="Birren B."/>
        </authorList>
    </citation>
    <scope>NUCLEOTIDE SEQUENCE [LARGE SCALE GENOMIC DNA]</scope>
    <source>
        <strain evidence="5">R3-111a-1</strain>
    </source>
</reference>
<dbReference type="InterPro" id="IPR046497">
    <property type="entry name" value="DUF6590"/>
</dbReference>
<dbReference type="Pfam" id="PF20233">
    <property type="entry name" value="DUF6590"/>
    <property type="match status" value="1"/>
</dbReference>
<dbReference type="AlphaFoldDB" id="J3PAH4"/>
<feature type="compositionally biased region" description="Basic residues" evidence="1">
    <location>
        <begin position="1"/>
        <end position="11"/>
    </location>
</feature>
<feature type="region of interest" description="Disordered" evidence="1">
    <location>
        <begin position="1"/>
        <end position="26"/>
    </location>
</feature>
<reference evidence="3" key="3">
    <citation type="submission" date="2010-09" db="EMBL/GenBank/DDBJ databases">
        <title>Annotation of Gaeumannomyces graminis var. tritici R3-111a-1.</title>
        <authorList>
            <consortium name="The Broad Institute Genome Sequencing Platform"/>
            <person name="Ma L.-J."/>
            <person name="Dead R."/>
            <person name="Young S.K."/>
            <person name="Zeng Q."/>
            <person name="Gargeya S."/>
            <person name="Fitzgerald M."/>
            <person name="Haas B."/>
            <person name="Abouelleil A."/>
            <person name="Alvarado L."/>
            <person name="Arachchi H.M."/>
            <person name="Berlin A."/>
            <person name="Brown A."/>
            <person name="Chapman S.B."/>
            <person name="Chen Z."/>
            <person name="Dunbar C."/>
            <person name="Freedman E."/>
            <person name="Gearin G."/>
            <person name="Gellesch M."/>
            <person name="Goldberg J."/>
            <person name="Griggs A."/>
            <person name="Gujja S."/>
            <person name="Heiman D."/>
            <person name="Howarth C."/>
            <person name="Larson L."/>
            <person name="Lui A."/>
            <person name="MacDonald P.J.P."/>
            <person name="Mehta T."/>
            <person name="Montmayeur A."/>
            <person name="Murphy C."/>
            <person name="Neiman D."/>
            <person name="Pearson M."/>
            <person name="Priest M."/>
            <person name="Roberts A."/>
            <person name="Saif S."/>
            <person name="Shea T."/>
            <person name="Shenoy N."/>
            <person name="Sisk P."/>
            <person name="Stolte C."/>
            <person name="Sykes S."/>
            <person name="Yandava C."/>
            <person name="Wortman J."/>
            <person name="Nusbaum C."/>
            <person name="Birren B."/>
        </authorList>
    </citation>
    <scope>NUCLEOTIDE SEQUENCE</scope>
    <source>
        <strain evidence="3">R3-111a-1</strain>
    </source>
</reference>
<gene>
    <name evidence="4" type="primary">20350958</name>
    <name evidence="3" type="ORF">GGTG_10500</name>
</gene>
<name>J3PAH4_GAET3</name>
<sequence length="475" mass="52195">MSSSRRNKPPKASKSSRTPNPEEKQWTDWAWVEEYGCSYRCAYNEHGEVIATEYDPPYYTPDNVPRKSGDPVDGLTDGLGETSLVDQSNPVDPDEHYTLGQSKGKSIAISPEAQDAPGQTPDEPYTDGSTTEPTQDGEDPFYDSMGLSTEGGEHVEGVSAETDGSYDTHGVYPQAGGGATDDDYDPQMAAAIHDSRKDLSRRPKPGQSSTSQNLGHPYEYAPQSPSYAAPDSYPTYQGETQAYAEPGSAYAAEGDDPDEAYIGEAANTVPEMPKTITGTLGDYESMDPRFRLMTSQHWQPGTVFKILWAEPQGQSKAKNAGTFYTERHTVDNGAGKLFHTKLRRFIIYGTGEGQSTCVPIFTYNNQGCKKNGVKPENHGIVHDYNHTPKMLPGEPTLGFDPAAIVLTEGTEKISRDSRVNYSQLMTVQHNVKIFIIGYTDHDSFQVVRAAVDDCWRRLSTSFGGAPKKSKRPPRR</sequence>
<dbReference type="Proteomes" id="UP000006039">
    <property type="component" value="Unassembled WGS sequence"/>
</dbReference>
<accession>J3PAH4</accession>
<feature type="region of interest" description="Disordered" evidence="1">
    <location>
        <begin position="53"/>
        <end position="238"/>
    </location>
</feature>
<feature type="domain" description="DUF6590" evidence="2">
    <location>
        <begin position="296"/>
        <end position="447"/>
    </location>
</feature>
<reference evidence="4" key="4">
    <citation type="journal article" date="2015" name="G3 (Bethesda)">
        <title>Genome sequences of three phytopathogenic species of the Magnaporthaceae family of fungi.</title>
        <authorList>
            <person name="Okagaki L.H."/>
            <person name="Nunes C.C."/>
            <person name="Sailsbery J."/>
            <person name="Clay B."/>
            <person name="Brown D."/>
            <person name="John T."/>
            <person name="Oh Y."/>
            <person name="Young N."/>
            <person name="Fitzgerald M."/>
            <person name="Haas B.J."/>
            <person name="Zeng Q."/>
            <person name="Young S."/>
            <person name="Adiconis X."/>
            <person name="Fan L."/>
            <person name="Levin J.Z."/>
            <person name="Mitchell T.K."/>
            <person name="Okubara P.A."/>
            <person name="Farman M.L."/>
            <person name="Kohn L.M."/>
            <person name="Birren B."/>
            <person name="Ma L.-J."/>
            <person name="Dean R.A."/>
        </authorList>
    </citation>
    <scope>NUCLEOTIDE SEQUENCE</scope>
    <source>
        <strain evidence="4">R3-111a-1</strain>
    </source>
</reference>
<proteinExistence type="predicted"/>
<dbReference type="PANTHER" id="PTHR35391">
    <property type="entry name" value="C2H2-TYPE DOMAIN-CONTAINING PROTEIN-RELATED"/>
    <property type="match status" value="1"/>
</dbReference>
<organism evidence="3">
    <name type="scientific">Gaeumannomyces tritici (strain R3-111a-1)</name>
    <name type="common">Wheat and barley take-all root rot fungus</name>
    <name type="synonym">Gaeumannomyces graminis var. tritici</name>
    <dbReference type="NCBI Taxonomy" id="644352"/>
    <lineage>
        <taxon>Eukaryota</taxon>
        <taxon>Fungi</taxon>
        <taxon>Dikarya</taxon>
        <taxon>Ascomycota</taxon>
        <taxon>Pezizomycotina</taxon>
        <taxon>Sordariomycetes</taxon>
        <taxon>Sordariomycetidae</taxon>
        <taxon>Magnaporthales</taxon>
        <taxon>Magnaporthaceae</taxon>
        <taxon>Gaeumannomyces</taxon>
    </lineage>
</organism>
<reference evidence="3" key="2">
    <citation type="submission" date="2010-07" db="EMBL/GenBank/DDBJ databases">
        <authorList>
            <consortium name="The Broad Institute Genome Sequencing Platform"/>
            <consortium name="Broad Institute Genome Sequencing Center for Infectious Disease"/>
            <person name="Ma L.-J."/>
            <person name="Dead R."/>
            <person name="Young S."/>
            <person name="Zeng Q."/>
            <person name="Koehrsen M."/>
            <person name="Alvarado L."/>
            <person name="Berlin A."/>
            <person name="Chapman S.B."/>
            <person name="Chen Z."/>
            <person name="Freedman E."/>
            <person name="Gellesch M."/>
            <person name="Goldberg J."/>
            <person name="Griggs A."/>
            <person name="Gujja S."/>
            <person name="Heilman E.R."/>
            <person name="Heiman D."/>
            <person name="Hepburn T."/>
            <person name="Howarth C."/>
            <person name="Jen D."/>
            <person name="Larson L."/>
            <person name="Mehta T."/>
            <person name="Neiman D."/>
            <person name="Pearson M."/>
            <person name="Roberts A."/>
            <person name="Saif S."/>
            <person name="Shea T."/>
            <person name="Shenoy N."/>
            <person name="Sisk P."/>
            <person name="Stolte C."/>
            <person name="Sykes S."/>
            <person name="Walk T."/>
            <person name="White J."/>
            <person name="Yandava C."/>
            <person name="Haas B."/>
            <person name="Nusbaum C."/>
            <person name="Birren B."/>
        </authorList>
    </citation>
    <scope>NUCLEOTIDE SEQUENCE</scope>
    <source>
        <strain evidence="3">R3-111a-1</strain>
    </source>
</reference>
<evidence type="ECO:0000256" key="1">
    <source>
        <dbReference type="SAM" id="MobiDB-lite"/>
    </source>
</evidence>
<dbReference type="PANTHER" id="PTHR35391:SF5">
    <property type="entry name" value="DUF6590 DOMAIN-CONTAINING PROTEIN"/>
    <property type="match status" value="1"/>
</dbReference>
<dbReference type="OrthoDB" id="3559580at2759"/>
<evidence type="ECO:0000313" key="3">
    <source>
        <dbReference type="EMBL" id="EJT71240.1"/>
    </source>
</evidence>
<evidence type="ECO:0000313" key="4">
    <source>
        <dbReference type="EnsemblFungi" id="EJT71240"/>
    </source>
</evidence>
<evidence type="ECO:0000259" key="2">
    <source>
        <dbReference type="Pfam" id="PF20233"/>
    </source>
</evidence>
<keyword evidence="5" id="KW-1185">Reference proteome</keyword>
<dbReference type="eggNOG" id="ENOG502SV73">
    <property type="taxonomic scope" value="Eukaryota"/>
</dbReference>
<protein>
    <recommendedName>
        <fullName evidence="2">DUF6590 domain-containing protein</fullName>
    </recommendedName>
</protein>
<evidence type="ECO:0000313" key="5">
    <source>
        <dbReference type="Proteomes" id="UP000006039"/>
    </source>
</evidence>
<reference evidence="4" key="5">
    <citation type="submission" date="2018-04" db="UniProtKB">
        <authorList>
            <consortium name="EnsemblFungi"/>
        </authorList>
    </citation>
    <scope>IDENTIFICATION</scope>
    <source>
        <strain evidence="4">R3-111a-1</strain>
    </source>
</reference>
<dbReference type="EnsemblFungi" id="EJT71240">
    <property type="protein sequence ID" value="EJT71240"/>
    <property type="gene ID" value="GGTG_10500"/>
</dbReference>
<dbReference type="GeneID" id="20350958"/>
<dbReference type="EMBL" id="GL385400">
    <property type="protein sequence ID" value="EJT71240.1"/>
    <property type="molecule type" value="Genomic_DNA"/>
</dbReference>